<evidence type="ECO:0000313" key="3">
    <source>
        <dbReference type="Proteomes" id="UP000230869"/>
    </source>
</evidence>
<name>A0A2M6K9K9_9BACT</name>
<dbReference type="PANTHER" id="PTHR42840:SF6">
    <property type="entry name" value="BINDING ROSSMANN FOLD OXIDOREDUCTASE, PUTATIVE (AFU_ORTHOLOGUE AFUA_3G11930)-RELATED"/>
    <property type="match status" value="1"/>
</dbReference>
<dbReference type="PANTHER" id="PTHR42840">
    <property type="entry name" value="NAD(P)-BINDING ROSSMANN-FOLD SUPERFAMILY PROTEIN-RELATED"/>
    <property type="match status" value="1"/>
</dbReference>
<dbReference type="GO" id="GO:0006740">
    <property type="term" value="P:NADPH regeneration"/>
    <property type="evidence" value="ECO:0007669"/>
    <property type="project" value="TreeGrafter"/>
</dbReference>
<dbReference type="SUPFAM" id="SSF51735">
    <property type="entry name" value="NAD(P)-binding Rossmann-fold domains"/>
    <property type="match status" value="1"/>
</dbReference>
<dbReference type="Gene3D" id="3.40.50.720">
    <property type="entry name" value="NAD(P)-binding Rossmann-like Domain"/>
    <property type="match status" value="1"/>
</dbReference>
<accession>A0A2M6K9K9</accession>
<dbReference type="GO" id="GO:0005737">
    <property type="term" value="C:cytoplasm"/>
    <property type="evidence" value="ECO:0007669"/>
    <property type="project" value="TreeGrafter"/>
</dbReference>
<dbReference type="Pfam" id="PF01408">
    <property type="entry name" value="GFO_IDH_MocA"/>
    <property type="match status" value="1"/>
</dbReference>
<feature type="domain" description="Gfo/Idh/MocA-like oxidoreductase N-terminal" evidence="1">
    <location>
        <begin position="90"/>
        <end position="165"/>
    </location>
</feature>
<dbReference type="Gene3D" id="3.30.360.10">
    <property type="entry name" value="Dihydrodipicolinate Reductase, domain 2"/>
    <property type="match status" value="1"/>
</dbReference>
<dbReference type="EMBL" id="PCWW01000024">
    <property type="protein sequence ID" value="PIR13669.1"/>
    <property type="molecule type" value="Genomic_DNA"/>
</dbReference>
<protein>
    <recommendedName>
        <fullName evidence="1">Gfo/Idh/MocA-like oxidoreductase N-terminal domain-containing protein</fullName>
    </recommendedName>
</protein>
<dbReference type="GO" id="GO:0000166">
    <property type="term" value="F:nucleotide binding"/>
    <property type="evidence" value="ECO:0007669"/>
    <property type="project" value="InterPro"/>
</dbReference>
<dbReference type="GO" id="GO:0016491">
    <property type="term" value="F:oxidoreductase activity"/>
    <property type="evidence" value="ECO:0007669"/>
    <property type="project" value="TreeGrafter"/>
</dbReference>
<dbReference type="SUPFAM" id="SSF55347">
    <property type="entry name" value="Glyceraldehyde-3-phosphate dehydrogenase-like, C-terminal domain"/>
    <property type="match status" value="1"/>
</dbReference>
<organism evidence="2 3">
    <name type="scientific">Candidatus Falkowbacteria bacterium CG11_big_fil_rev_8_21_14_0_20_39_10</name>
    <dbReference type="NCBI Taxonomy" id="1974570"/>
    <lineage>
        <taxon>Bacteria</taxon>
        <taxon>Candidatus Falkowiibacteriota</taxon>
    </lineage>
</organism>
<evidence type="ECO:0000259" key="1">
    <source>
        <dbReference type="Pfam" id="PF01408"/>
    </source>
</evidence>
<sequence length="406" mass="45519">MSINDKNKINVLIIGAGMYSTGCTVLKGKKETDKDLGVVLPSILELHQQGLVGDIYIANRSGQKFVDLKKKLDIMRSKFGWTGKVKLFPNQNESNPNAYKEALKKISKPAATIIVTPDFLHKEMMLEAIKNKVHFMVVKPAVTKLRDLEEIISKQKKAGLLGMVDYHKVYDEANLILKEDYESGKYGDIQHIFSKQTQKRDMLAIFGNWLDKSVNINHYLGSHYIHLVGFITKAIPLNVRATSQFGVAKEEYSIDTEDLIETQIIWRAKNGSLFSSYHLAGWSDPSETSGMTYQDIHIIGTKGHIDSEQRFRGLETVLVDKGQSIINPYFFHLHKGLLGNPELEGKYGFKSIKTFVKCALGVANGILIDDFEDKLPTIKNSRTVTAILEAADKSLANNSEIISLNL</sequence>
<dbReference type="InterPro" id="IPR036291">
    <property type="entry name" value="NAD(P)-bd_dom_sf"/>
</dbReference>
<dbReference type="AlphaFoldDB" id="A0A2M6K9K9"/>
<dbReference type="Proteomes" id="UP000230869">
    <property type="component" value="Unassembled WGS sequence"/>
</dbReference>
<proteinExistence type="predicted"/>
<comment type="caution">
    <text evidence="2">The sequence shown here is derived from an EMBL/GenBank/DDBJ whole genome shotgun (WGS) entry which is preliminary data.</text>
</comment>
<dbReference type="InterPro" id="IPR000683">
    <property type="entry name" value="Gfo/Idh/MocA-like_OxRdtase_N"/>
</dbReference>
<evidence type="ECO:0000313" key="2">
    <source>
        <dbReference type="EMBL" id="PIR13669.1"/>
    </source>
</evidence>
<reference evidence="2 3" key="1">
    <citation type="submission" date="2017-09" db="EMBL/GenBank/DDBJ databases">
        <title>Depth-based differentiation of microbial function through sediment-hosted aquifers and enrichment of novel symbionts in the deep terrestrial subsurface.</title>
        <authorList>
            <person name="Probst A.J."/>
            <person name="Ladd B."/>
            <person name="Jarett J.K."/>
            <person name="Geller-Mcgrath D.E."/>
            <person name="Sieber C.M."/>
            <person name="Emerson J.B."/>
            <person name="Anantharaman K."/>
            <person name="Thomas B.C."/>
            <person name="Malmstrom R."/>
            <person name="Stieglmeier M."/>
            <person name="Klingl A."/>
            <person name="Woyke T."/>
            <person name="Ryan C.M."/>
            <person name="Banfield J.F."/>
        </authorList>
    </citation>
    <scope>NUCLEOTIDE SEQUENCE [LARGE SCALE GENOMIC DNA]</scope>
    <source>
        <strain evidence="2">CG11_big_fil_rev_8_21_14_0_20_39_10</strain>
    </source>
</reference>
<gene>
    <name evidence="2" type="ORF">COV49_01340</name>
</gene>